<evidence type="ECO:0000313" key="3">
    <source>
        <dbReference type="Proteomes" id="UP001345963"/>
    </source>
</evidence>
<protein>
    <submittedName>
        <fullName evidence="2">Uncharacterized protein</fullName>
    </submittedName>
</protein>
<feature type="chain" id="PRO_5046669257" evidence="1">
    <location>
        <begin position="20"/>
        <end position="109"/>
    </location>
</feature>
<evidence type="ECO:0000256" key="1">
    <source>
        <dbReference type="SAM" id="SignalP"/>
    </source>
</evidence>
<reference evidence="2 3" key="1">
    <citation type="submission" date="2021-07" db="EMBL/GenBank/DDBJ databases">
        <authorList>
            <person name="Palmer J.M."/>
        </authorList>
    </citation>
    <scope>NUCLEOTIDE SEQUENCE [LARGE SCALE GENOMIC DNA]</scope>
    <source>
        <strain evidence="2 3">AT_MEX2019</strain>
        <tissue evidence="2">Muscle</tissue>
    </source>
</reference>
<dbReference type="EMBL" id="JAHUTI010024372">
    <property type="protein sequence ID" value="MED6240480.1"/>
    <property type="molecule type" value="Genomic_DNA"/>
</dbReference>
<feature type="signal peptide" evidence="1">
    <location>
        <begin position="1"/>
        <end position="19"/>
    </location>
</feature>
<keyword evidence="1" id="KW-0732">Signal</keyword>
<dbReference type="Proteomes" id="UP001345963">
    <property type="component" value="Unassembled WGS sequence"/>
</dbReference>
<name>A0ABU7ASV9_9TELE</name>
<sequence>MFVLFLTYSFGLILTHLKGDLNIMPLDWFFCGHYSAGPTTVWQLGGVLFEILHKKPFKTHSHLSNKLKINKRLSKSKPNPFHISHSTYKSVLHHPVLPLWLFSLLLFAL</sequence>
<gene>
    <name evidence="2" type="ORF">ATANTOWER_021803</name>
</gene>
<evidence type="ECO:0000313" key="2">
    <source>
        <dbReference type="EMBL" id="MED6240480.1"/>
    </source>
</evidence>
<organism evidence="2 3">
    <name type="scientific">Ataeniobius toweri</name>
    <dbReference type="NCBI Taxonomy" id="208326"/>
    <lineage>
        <taxon>Eukaryota</taxon>
        <taxon>Metazoa</taxon>
        <taxon>Chordata</taxon>
        <taxon>Craniata</taxon>
        <taxon>Vertebrata</taxon>
        <taxon>Euteleostomi</taxon>
        <taxon>Actinopterygii</taxon>
        <taxon>Neopterygii</taxon>
        <taxon>Teleostei</taxon>
        <taxon>Neoteleostei</taxon>
        <taxon>Acanthomorphata</taxon>
        <taxon>Ovalentaria</taxon>
        <taxon>Atherinomorphae</taxon>
        <taxon>Cyprinodontiformes</taxon>
        <taxon>Goodeidae</taxon>
        <taxon>Ataeniobius</taxon>
    </lineage>
</organism>
<comment type="caution">
    <text evidence="2">The sequence shown here is derived from an EMBL/GenBank/DDBJ whole genome shotgun (WGS) entry which is preliminary data.</text>
</comment>
<keyword evidence="3" id="KW-1185">Reference proteome</keyword>
<proteinExistence type="predicted"/>
<accession>A0ABU7ASV9</accession>